<organism evidence="2 3">
    <name type="scientific">Teladorsagia circumcincta</name>
    <name type="common">Brown stomach worm</name>
    <name type="synonym">Ostertagia circumcincta</name>
    <dbReference type="NCBI Taxonomy" id="45464"/>
    <lineage>
        <taxon>Eukaryota</taxon>
        <taxon>Metazoa</taxon>
        <taxon>Ecdysozoa</taxon>
        <taxon>Nematoda</taxon>
        <taxon>Chromadorea</taxon>
        <taxon>Rhabditida</taxon>
        <taxon>Rhabditina</taxon>
        <taxon>Rhabditomorpha</taxon>
        <taxon>Strongyloidea</taxon>
        <taxon>Trichostrongylidae</taxon>
        <taxon>Teladorsagia</taxon>
    </lineage>
</organism>
<feature type="region of interest" description="Disordered" evidence="1">
    <location>
        <begin position="110"/>
        <end position="145"/>
    </location>
</feature>
<name>A0A2G9TX80_TELCI</name>
<dbReference type="Proteomes" id="UP000230423">
    <property type="component" value="Unassembled WGS sequence"/>
</dbReference>
<protein>
    <submittedName>
        <fullName evidence="2">Uncharacterized protein</fullName>
    </submittedName>
</protein>
<accession>A0A2G9TX80</accession>
<evidence type="ECO:0000256" key="1">
    <source>
        <dbReference type="SAM" id="MobiDB-lite"/>
    </source>
</evidence>
<feature type="compositionally biased region" description="Polar residues" evidence="1">
    <location>
        <begin position="119"/>
        <end position="129"/>
    </location>
</feature>
<evidence type="ECO:0000313" key="3">
    <source>
        <dbReference type="Proteomes" id="UP000230423"/>
    </source>
</evidence>
<proteinExistence type="predicted"/>
<dbReference type="AlphaFoldDB" id="A0A2G9TX80"/>
<keyword evidence="3" id="KW-1185">Reference proteome</keyword>
<dbReference type="EMBL" id="KZ352638">
    <property type="protein sequence ID" value="PIO62062.1"/>
    <property type="molecule type" value="Genomic_DNA"/>
</dbReference>
<feature type="region of interest" description="Disordered" evidence="1">
    <location>
        <begin position="1"/>
        <end position="73"/>
    </location>
</feature>
<reference evidence="2 3" key="1">
    <citation type="submission" date="2015-09" db="EMBL/GenBank/DDBJ databases">
        <title>Draft genome of the parasitic nematode Teladorsagia circumcincta isolate WARC Sus (inbred).</title>
        <authorList>
            <person name="Mitreva M."/>
        </authorList>
    </citation>
    <scope>NUCLEOTIDE SEQUENCE [LARGE SCALE GENOMIC DNA]</scope>
    <source>
        <strain evidence="2 3">S</strain>
    </source>
</reference>
<dbReference type="OrthoDB" id="21085at2759"/>
<feature type="non-terminal residue" evidence="2">
    <location>
        <position position="286"/>
    </location>
</feature>
<feature type="compositionally biased region" description="Polar residues" evidence="1">
    <location>
        <begin position="23"/>
        <end position="37"/>
    </location>
</feature>
<evidence type="ECO:0000313" key="2">
    <source>
        <dbReference type="EMBL" id="PIO62062.1"/>
    </source>
</evidence>
<sequence length="286" mass="31736">MSIADEADPSKVSSEFHPLPSIHCQSSHVQQPQPTEDNPTANPIPPIPKPRTIKLSPSGTRKPLPPPRKPLLSSFVNIRPTQLERPPVNVIIDLNNSLWRNIQIQDMEKDVTEGDSPITIVQQQPSGSKVSVRPRNRRSCESASEGDIDSISVQMEDITSSEADSSADFTSQNFASDKAVDKMMMRMGPEWVVPLQYSNSPIVRELAESCEERPKPPSINHYAGVLTLQASASKTPPLREKKVTLLERIVRSHPIWEELQVRLCLPYAVLACETTKDLQSLALLGQ</sequence>
<gene>
    <name evidence="2" type="ORF">TELCIR_16396</name>
</gene>